<dbReference type="SUPFAM" id="SSF52821">
    <property type="entry name" value="Rhodanese/Cell cycle control phosphatase"/>
    <property type="match status" value="2"/>
</dbReference>
<dbReference type="GO" id="GO:0004792">
    <property type="term" value="F:thiosulfate-cyanide sulfurtransferase activity"/>
    <property type="evidence" value="ECO:0007669"/>
    <property type="project" value="InterPro"/>
</dbReference>
<protein>
    <submittedName>
        <fullName evidence="4">Rhodanese domain protein</fullName>
    </submittedName>
</protein>
<dbReference type="PROSITE" id="PS50206">
    <property type="entry name" value="RHODANESE_3"/>
    <property type="match status" value="2"/>
</dbReference>
<evidence type="ECO:0000256" key="1">
    <source>
        <dbReference type="ARBA" id="ARBA00022737"/>
    </source>
</evidence>
<reference evidence="4 5" key="1">
    <citation type="journal article" date="2011" name="PLoS ONE">
        <title>Haloquadratum walsbyi: limited diversity in a global pond.</title>
        <authorList>
            <person name="Dyall-Smith M."/>
            <person name="Pfeiffer F."/>
            <person name="Klee K."/>
            <person name="Palm P."/>
            <person name="Gross K."/>
            <person name="Schuster S.C."/>
            <person name="Rampp M."/>
            <person name="Oesterhelt D."/>
        </authorList>
    </citation>
    <scope>NUCLEOTIDE SEQUENCE [LARGE SCALE GENOMIC DNA]</scope>
    <source>
        <strain evidence="5">DSM 16854 / JCM 12705 / C23</strain>
    </source>
</reference>
<dbReference type="SMART" id="SM00450">
    <property type="entry name" value="RHOD"/>
    <property type="match status" value="2"/>
</dbReference>
<evidence type="ECO:0000259" key="3">
    <source>
        <dbReference type="PROSITE" id="PS50206"/>
    </source>
</evidence>
<feature type="compositionally biased region" description="Polar residues" evidence="2">
    <location>
        <begin position="31"/>
        <end position="53"/>
    </location>
</feature>
<dbReference type="Gene3D" id="3.40.250.10">
    <property type="entry name" value="Rhodanese-like domain"/>
    <property type="match status" value="2"/>
</dbReference>
<dbReference type="Proteomes" id="UP000007954">
    <property type="component" value="Chromosome"/>
</dbReference>
<accession>G0LFV5</accession>
<dbReference type="InterPro" id="IPR036873">
    <property type="entry name" value="Rhodanese-like_dom_sf"/>
</dbReference>
<name>G0LFV5_HALWC</name>
<dbReference type="HOGENOM" id="CLU_031618_1_6_2"/>
<dbReference type="PANTHER" id="PTHR43855">
    <property type="entry name" value="THIOSULFATE SULFURTRANSFERASE"/>
    <property type="match status" value="1"/>
</dbReference>
<feature type="domain" description="Rhodanese" evidence="3">
    <location>
        <begin position="206"/>
        <end position="310"/>
    </location>
</feature>
<feature type="region of interest" description="Disordered" evidence="2">
    <location>
        <begin position="23"/>
        <end position="53"/>
    </location>
</feature>
<proteinExistence type="predicted"/>
<evidence type="ECO:0000313" key="4">
    <source>
        <dbReference type="EMBL" id="CCC41868.1"/>
    </source>
</evidence>
<dbReference type="InterPro" id="IPR001307">
    <property type="entry name" value="Thiosulphate_STrfase_CS"/>
</dbReference>
<dbReference type="PROSITE" id="PS00380">
    <property type="entry name" value="RHODANESE_1"/>
    <property type="match status" value="1"/>
</dbReference>
<dbReference type="AlphaFoldDB" id="G0LFV5"/>
<sequence length="314" mass="34270">METGAVVDMSWLATRVDAITGAAPISKPDTRSGTGSQRGDMSESQDTTNSNIELDNSVDINLDQLSIVDVRDTWEFEGIGHIPEAVNIPFDSFRSEAGDTGMLPERDDWERLLTTAGIAKTDDIVAYDDTHGVFAARFLLTAEVYGHPPEKLHLLNGDYSAWNQAYNTISGTDTNTTHSSAYQATAQSDVSSSPLVGYETVRTAVDDPAAVLVDTRDPSEYAAGHLPGAINLDWRAVVDDETRGLKPPKERKAIFDSAGITSKTHVVLYCNTARRISHTYIVLRSLGYTDIDFYEGSLTEWRARDGALETEGTT</sequence>
<dbReference type="EMBL" id="FR746099">
    <property type="protein sequence ID" value="CCC41868.1"/>
    <property type="molecule type" value="Genomic_DNA"/>
</dbReference>
<dbReference type="InterPro" id="IPR051126">
    <property type="entry name" value="Thiosulfate_sulfurtransferase"/>
</dbReference>
<dbReference type="KEGG" id="hwc:Hqrw_4145"/>
<feature type="domain" description="Rhodanese" evidence="3">
    <location>
        <begin position="61"/>
        <end position="171"/>
    </location>
</feature>
<evidence type="ECO:0000313" key="5">
    <source>
        <dbReference type="Proteomes" id="UP000007954"/>
    </source>
</evidence>
<dbReference type="PANTHER" id="PTHR43855:SF1">
    <property type="entry name" value="THIOSULFATE SULFURTRANSFERASE"/>
    <property type="match status" value="1"/>
</dbReference>
<dbReference type="InterPro" id="IPR001763">
    <property type="entry name" value="Rhodanese-like_dom"/>
</dbReference>
<organism evidence="4 5">
    <name type="scientific">Haloquadratum walsbyi (strain DSM 16854 / JCM 12705 / C23)</name>
    <dbReference type="NCBI Taxonomy" id="768065"/>
    <lineage>
        <taxon>Archaea</taxon>
        <taxon>Methanobacteriati</taxon>
        <taxon>Methanobacteriota</taxon>
        <taxon>Stenosarchaea group</taxon>
        <taxon>Halobacteria</taxon>
        <taxon>Halobacteriales</taxon>
        <taxon>Haloferacaceae</taxon>
        <taxon>Haloquadratum</taxon>
    </lineage>
</organism>
<keyword evidence="1" id="KW-0677">Repeat</keyword>
<gene>
    <name evidence="4" type="primary">tssA3</name>
    <name evidence="4" type="ordered locus">Hqrw_4145</name>
</gene>
<dbReference type="Pfam" id="PF00581">
    <property type="entry name" value="Rhodanese"/>
    <property type="match status" value="2"/>
</dbReference>
<dbReference type="RefSeq" id="WP_014557135.1">
    <property type="nucleotide sequence ID" value="NC_017459.1"/>
</dbReference>
<evidence type="ECO:0000256" key="2">
    <source>
        <dbReference type="SAM" id="MobiDB-lite"/>
    </source>
</evidence>
<dbReference type="GeneID" id="12449054"/>
<dbReference type="CDD" id="cd01449">
    <property type="entry name" value="TST_Repeat_2"/>
    <property type="match status" value="1"/>
</dbReference>